<accession>A0ABV9ZHD2</accession>
<reference evidence="3" key="1">
    <citation type="journal article" date="2019" name="Int. J. Syst. Evol. Microbiol.">
        <title>The Global Catalogue of Microorganisms (GCM) 10K type strain sequencing project: providing services to taxonomists for standard genome sequencing and annotation.</title>
        <authorList>
            <consortium name="The Broad Institute Genomics Platform"/>
            <consortium name="The Broad Institute Genome Sequencing Center for Infectious Disease"/>
            <person name="Wu L."/>
            <person name="Ma J."/>
        </authorList>
    </citation>
    <scope>NUCLEOTIDE SEQUENCE [LARGE SCALE GENOMIC DNA]</scope>
    <source>
        <strain evidence="3">XZYJ18</strain>
    </source>
</reference>
<keyword evidence="1" id="KW-0472">Membrane</keyword>
<comment type="caution">
    <text evidence="2">The sequence shown here is derived from an EMBL/GenBank/DDBJ whole genome shotgun (WGS) entry which is preliminary data.</text>
</comment>
<organism evidence="2 3">
    <name type="scientific">Actinomycetospora rhizophila</name>
    <dbReference type="NCBI Taxonomy" id="1416876"/>
    <lineage>
        <taxon>Bacteria</taxon>
        <taxon>Bacillati</taxon>
        <taxon>Actinomycetota</taxon>
        <taxon>Actinomycetes</taxon>
        <taxon>Pseudonocardiales</taxon>
        <taxon>Pseudonocardiaceae</taxon>
        <taxon>Actinomycetospora</taxon>
    </lineage>
</organism>
<gene>
    <name evidence="2" type="ORF">ACFPK1_16930</name>
</gene>
<sequence>MLSTTSTQVTRYGRAAITVGVALLTILVLAGCSSQEPGGPQSAGDVDTTLLDAGLVVCSSRSAPNPPGTQALETQTFDVGTNDQGESSAEGVGGDGVDTCAPTAVTRVTVSRYADQDAVTAGAQALQGTAGGATVHTTSDLTILVQGNATEAPTYQVNDVLTKAGAT</sequence>
<dbReference type="Proteomes" id="UP001596175">
    <property type="component" value="Unassembled WGS sequence"/>
</dbReference>
<protein>
    <recommendedName>
        <fullName evidence="4">Secreted protein</fullName>
    </recommendedName>
</protein>
<dbReference type="EMBL" id="JBHSKG010000008">
    <property type="protein sequence ID" value="MFC5139926.1"/>
    <property type="molecule type" value="Genomic_DNA"/>
</dbReference>
<name>A0ABV9ZHD2_9PSEU</name>
<evidence type="ECO:0000313" key="2">
    <source>
        <dbReference type="EMBL" id="MFC5139926.1"/>
    </source>
</evidence>
<keyword evidence="3" id="KW-1185">Reference proteome</keyword>
<evidence type="ECO:0000256" key="1">
    <source>
        <dbReference type="SAM" id="Phobius"/>
    </source>
</evidence>
<feature type="transmembrane region" description="Helical" evidence="1">
    <location>
        <begin position="12"/>
        <end position="31"/>
    </location>
</feature>
<evidence type="ECO:0008006" key="4">
    <source>
        <dbReference type="Google" id="ProtNLM"/>
    </source>
</evidence>
<evidence type="ECO:0000313" key="3">
    <source>
        <dbReference type="Proteomes" id="UP001596175"/>
    </source>
</evidence>
<dbReference type="RefSeq" id="WP_378022106.1">
    <property type="nucleotide sequence ID" value="NZ_JBHSKG010000008.1"/>
</dbReference>
<keyword evidence="1" id="KW-1133">Transmembrane helix</keyword>
<keyword evidence="1" id="KW-0812">Transmembrane</keyword>
<proteinExistence type="predicted"/>